<name>A0A9X2BNE1_9BACL</name>
<feature type="disulfide bond" description="Redox-active" evidence="9">
    <location>
        <begin position="31"/>
        <end position="34"/>
    </location>
</feature>
<proteinExistence type="inferred from homology"/>
<evidence type="ECO:0000256" key="3">
    <source>
        <dbReference type="ARBA" id="ARBA00022982"/>
    </source>
</evidence>
<feature type="site" description="Contributes to redox potential value" evidence="8">
    <location>
        <position position="33"/>
    </location>
</feature>
<evidence type="ECO:0000256" key="7">
    <source>
        <dbReference type="PIRNR" id="PIRNR000077"/>
    </source>
</evidence>
<dbReference type="InterPro" id="IPR005746">
    <property type="entry name" value="Thioredoxin"/>
</dbReference>
<dbReference type="AlphaFoldDB" id="A0A9X2BNE1"/>
<dbReference type="GO" id="GO:0015035">
    <property type="term" value="F:protein-disulfide reductase activity"/>
    <property type="evidence" value="ECO:0007669"/>
    <property type="project" value="UniProtKB-UniRule"/>
</dbReference>
<gene>
    <name evidence="11" type="primary">trxA</name>
    <name evidence="11" type="ORF">M0651_06145</name>
</gene>
<organism evidence="11 12">
    <name type="scientific">Paenibacillus mellifer</name>
    <dbReference type="NCBI Taxonomy" id="2937794"/>
    <lineage>
        <taxon>Bacteria</taxon>
        <taxon>Bacillati</taxon>
        <taxon>Bacillota</taxon>
        <taxon>Bacilli</taxon>
        <taxon>Bacillales</taxon>
        <taxon>Paenibacillaceae</taxon>
        <taxon>Paenibacillus</taxon>
    </lineage>
</organism>
<evidence type="ECO:0000256" key="5">
    <source>
        <dbReference type="ARBA" id="ARBA00023284"/>
    </source>
</evidence>
<evidence type="ECO:0000256" key="9">
    <source>
        <dbReference type="PIRSR" id="PIRSR000077-4"/>
    </source>
</evidence>
<feature type="site" description="Deprotonates C-terminal active site Cys" evidence="8">
    <location>
        <position position="25"/>
    </location>
</feature>
<dbReference type="Proteomes" id="UP001139534">
    <property type="component" value="Unassembled WGS sequence"/>
</dbReference>
<dbReference type="Pfam" id="PF00085">
    <property type="entry name" value="Thioredoxin"/>
    <property type="match status" value="1"/>
</dbReference>
<evidence type="ECO:0000313" key="11">
    <source>
        <dbReference type="EMBL" id="MCK8486754.1"/>
    </source>
</evidence>
<dbReference type="GO" id="GO:0005829">
    <property type="term" value="C:cytosol"/>
    <property type="evidence" value="ECO:0007669"/>
    <property type="project" value="TreeGrafter"/>
</dbReference>
<feature type="active site" description="Nucleophile" evidence="8">
    <location>
        <position position="34"/>
    </location>
</feature>
<dbReference type="InterPro" id="IPR013766">
    <property type="entry name" value="Thioredoxin_domain"/>
</dbReference>
<evidence type="ECO:0000256" key="6">
    <source>
        <dbReference type="NCBIfam" id="TIGR01068"/>
    </source>
</evidence>
<feature type="domain" description="Thioredoxin" evidence="10">
    <location>
        <begin position="1"/>
        <end position="107"/>
    </location>
</feature>
<dbReference type="PANTHER" id="PTHR45663:SF11">
    <property type="entry name" value="GEO12009P1"/>
    <property type="match status" value="1"/>
</dbReference>
<keyword evidence="2" id="KW-0813">Transport</keyword>
<evidence type="ECO:0000256" key="1">
    <source>
        <dbReference type="ARBA" id="ARBA00008987"/>
    </source>
</evidence>
<evidence type="ECO:0000313" key="12">
    <source>
        <dbReference type="Proteomes" id="UP001139534"/>
    </source>
</evidence>
<comment type="caution">
    <text evidence="11">The sequence shown here is derived from an EMBL/GenBank/DDBJ whole genome shotgun (WGS) entry which is preliminary data.</text>
</comment>
<dbReference type="PRINTS" id="PR00421">
    <property type="entry name" value="THIOREDOXIN"/>
</dbReference>
<evidence type="ECO:0000256" key="8">
    <source>
        <dbReference type="PIRSR" id="PIRSR000077-1"/>
    </source>
</evidence>
<evidence type="ECO:0000256" key="4">
    <source>
        <dbReference type="ARBA" id="ARBA00023157"/>
    </source>
</evidence>
<dbReference type="CDD" id="cd02947">
    <property type="entry name" value="TRX_family"/>
    <property type="match status" value="1"/>
</dbReference>
<keyword evidence="5 9" id="KW-0676">Redox-active center</keyword>
<feature type="site" description="Contributes to redox potential value" evidence="8">
    <location>
        <position position="32"/>
    </location>
</feature>
<dbReference type="SUPFAM" id="SSF52833">
    <property type="entry name" value="Thioredoxin-like"/>
    <property type="match status" value="1"/>
</dbReference>
<evidence type="ECO:0000259" key="10">
    <source>
        <dbReference type="PROSITE" id="PS51352"/>
    </source>
</evidence>
<dbReference type="PANTHER" id="PTHR45663">
    <property type="entry name" value="GEO12009P1"/>
    <property type="match status" value="1"/>
</dbReference>
<dbReference type="PROSITE" id="PS51352">
    <property type="entry name" value="THIOREDOXIN_2"/>
    <property type="match status" value="1"/>
</dbReference>
<dbReference type="InterPro" id="IPR036249">
    <property type="entry name" value="Thioredoxin-like_sf"/>
</dbReference>
<dbReference type="EMBL" id="JALPRK010000004">
    <property type="protein sequence ID" value="MCK8486754.1"/>
    <property type="molecule type" value="Genomic_DNA"/>
</dbReference>
<keyword evidence="3" id="KW-0249">Electron transport</keyword>
<protein>
    <recommendedName>
        <fullName evidence="6 7">Thioredoxin</fullName>
    </recommendedName>
</protein>
<dbReference type="RefSeq" id="WP_248550964.1">
    <property type="nucleotide sequence ID" value="NZ_JALPRK010000004.1"/>
</dbReference>
<reference evidence="11" key="1">
    <citation type="submission" date="2022-04" db="EMBL/GenBank/DDBJ databases">
        <authorList>
            <person name="Seo M.-J."/>
        </authorList>
    </citation>
    <scope>NUCLEOTIDE SEQUENCE</scope>
    <source>
        <strain evidence="11">MBLB2552</strain>
    </source>
</reference>
<keyword evidence="12" id="KW-1185">Reference proteome</keyword>
<dbReference type="PIRSF" id="PIRSF000077">
    <property type="entry name" value="Thioredoxin"/>
    <property type="match status" value="1"/>
</dbReference>
<feature type="active site" description="Nucleophile" evidence="8">
    <location>
        <position position="31"/>
    </location>
</feature>
<accession>A0A9X2BNE1</accession>
<sequence>MATKRIKHENEFTEALQATGLTLVDFDAPWCPPCKVLSPILDELHESYDGAINLLKVNCDELPALAAQFGVMSMPTVIFFQQGQPVEKLIGLRPKEAYTSLIAKYLLPSQSA</sequence>
<comment type="similarity">
    <text evidence="1 7">Belongs to the thioredoxin family.</text>
</comment>
<dbReference type="Gene3D" id="3.40.30.10">
    <property type="entry name" value="Glutaredoxin"/>
    <property type="match status" value="1"/>
</dbReference>
<keyword evidence="4 9" id="KW-1015">Disulfide bond</keyword>
<evidence type="ECO:0000256" key="2">
    <source>
        <dbReference type="ARBA" id="ARBA00022448"/>
    </source>
</evidence>
<dbReference type="NCBIfam" id="TIGR01068">
    <property type="entry name" value="thioredoxin"/>
    <property type="match status" value="1"/>
</dbReference>
<dbReference type="GO" id="GO:0045454">
    <property type="term" value="P:cell redox homeostasis"/>
    <property type="evidence" value="ECO:0007669"/>
    <property type="project" value="TreeGrafter"/>
</dbReference>